<name>A0A5P2XMN5_STRST</name>
<sequence length="201" mass="21569">MRAIAGLWRWRRNPLRRGTDLAEAWVALVALVLIVVAAPVVGAVTGSLTNDALLRSVEAQREARHVVTATVLKKLDKAPLDPDPETSSARDAQRRVLAAWRGPDGSGHAGAVASELKSPRPGDRFTVWTDRHGRVVGRPLDPATATTHAALAGFGAALAGAGLVEGARRLLLWRIVQRRHARWDQAWEQAGPDWGKTGTGA</sequence>
<dbReference type="EMBL" id="CP023690">
    <property type="protein sequence ID" value="QEV63796.1"/>
    <property type="molecule type" value="Genomic_DNA"/>
</dbReference>
<reference evidence="2 3" key="1">
    <citation type="submission" date="2017-09" db="EMBL/GenBank/DDBJ databases">
        <authorList>
            <person name="Lee N."/>
            <person name="Cho B.-K."/>
        </authorList>
    </citation>
    <scope>NUCLEOTIDE SEQUENCE [LARGE SCALE GENOMIC DNA]</scope>
    <source>
        <strain evidence="2 3">ATCC 27465</strain>
    </source>
</reference>
<dbReference type="PANTHER" id="PTHR42305:SF1">
    <property type="entry name" value="MEMBRANE PROTEIN RV1733C-RELATED"/>
    <property type="match status" value="1"/>
</dbReference>
<keyword evidence="4" id="KW-1185">Reference proteome</keyword>
<evidence type="ECO:0000313" key="3">
    <source>
        <dbReference type="Proteomes" id="UP000326505"/>
    </source>
</evidence>
<dbReference type="KEGG" id="sspb:CP982_38070"/>
<accession>A0A5P2XMN5</accession>
<organism evidence="2 3">
    <name type="scientific">Streptomyces spectabilis</name>
    <dbReference type="NCBI Taxonomy" id="68270"/>
    <lineage>
        <taxon>Bacteria</taxon>
        <taxon>Bacillati</taxon>
        <taxon>Actinomycetota</taxon>
        <taxon>Actinomycetes</taxon>
        <taxon>Kitasatosporales</taxon>
        <taxon>Streptomycetaceae</taxon>
        <taxon>Streptomyces</taxon>
    </lineage>
</organism>
<dbReference type="EMBL" id="JACHJD010000002">
    <property type="protein sequence ID" value="MBB5101965.1"/>
    <property type="molecule type" value="Genomic_DNA"/>
</dbReference>
<dbReference type="PANTHER" id="PTHR42305">
    <property type="entry name" value="MEMBRANE PROTEIN RV1733C-RELATED"/>
    <property type="match status" value="1"/>
</dbReference>
<protein>
    <submittedName>
        <fullName evidence="2">Uncharacterized protein</fullName>
    </submittedName>
</protein>
<proteinExistence type="predicted"/>
<dbReference type="AlphaFoldDB" id="A0A5P2XMN5"/>
<evidence type="ECO:0000313" key="4">
    <source>
        <dbReference type="Proteomes" id="UP000549009"/>
    </source>
</evidence>
<evidence type="ECO:0000313" key="1">
    <source>
        <dbReference type="EMBL" id="MBB5101965.1"/>
    </source>
</evidence>
<dbReference type="Proteomes" id="UP000549009">
    <property type="component" value="Unassembled WGS sequence"/>
</dbReference>
<dbReference type="OrthoDB" id="4325432at2"/>
<dbReference type="RefSeq" id="WP_150514652.1">
    <property type="nucleotide sequence ID" value="NZ_BMSQ01000012.1"/>
</dbReference>
<reference evidence="1 4" key="2">
    <citation type="submission" date="2020-08" db="EMBL/GenBank/DDBJ databases">
        <title>Genomic Encyclopedia of Type Strains, Phase III (KMG-III): the genomes of soil and plant-associated and newly described type strains.</title>
        <authorList>
            <person name="Whitman W."/>
        </authorList>
    </citation>
    <scope>NUCLEOTIDE SEQUENCE [LARGE SCALE GENOMIC DNA]</scope>
    <source>
        <strain evidence="1 4">CECT 3146</strain>
    </source>
</reference>
<dbReference type="Proteomes" id="UP000326505">
    <property type="component" value="Chromosome"/>
</dbReference>
<gene>
    <name evidence="2" type="ORF">CP982_38070</name>
    <name evidence="1" type="ORF">FHS40_001018</name>
</gene>
<evidence type="ECO:0000313" key="2">
    <source>
        <dbReference type="EMBL" id="QEV63796.1"/>
    </source>
</evidence>
<dbReference type="InterPro" id="IPR039708">
    <property type="entry name" value="MT1774/Rv1733c-like"/>
</dbReference>